<dbReference type="InterPro" id="IPR003370">
    <property type="entry name" value="Chromate_transpt"/>
</dbReference>
<name>A0A3N0ITV9_9ACTN</name>
<dbReference type="PANTHER" id="PTHR43663:SF2">
    <property type="entry name" value="CHROMATE TRANSPORT PROTEIN-RELATED"/>
    <property type="match status" value="1"/>
</dbReference>
<evidence type="ECO:0000313" key="10">
    <source>
        <dbReference type="Proteomes" id="UP000253817"/>
    </source>
</evidence>
<organism evidence="9 11">
    <name type="scientific">Eggerthella sinensis</name>
    <dbReference type="NCBI Taxonomy" id="242230"/>
    <lineage>
        <taxon>Bacteria</taxon>
        <taxon>Bacillati</taxon>
        <taxon>Actinomycetota</taxon>
        <taxon>Coriobacteriia</taxon>
        <taxon>Eggerthellales</taxon>
        <taxon>Eggerthellaceae</taxon>
        <taxon>Eggerthella</taxon>
    </lineage>
</organism>
<comment type="subcellular location">
    <subcellularLocation>
        <location evidence="1">Cell membrane</location>
        <topology evidence="1">Multi-pass membrane protein</topology>
    </subcellularLocation>
</comment>
<protein>
    <submittedName>
        <fullName evidence="9">Chromate transporter</fullName>
    </submittedName>
</protein>
<feature type="transmembrane region" description="Helical" evidence="7">
    <location>
        <begin position="76"/>
        <end position="98"/>
    </location>
</feature>
<dbReference type="RefSeq" id="WP_114546410.1">
    <property type="nucleotide sequence ID" value="NZ_PPTT01000014.1"/>
</dbReference>
<keyword evidence="5 7" id="KW-1133">Transmembrane helix</keyword>
<keyword evidence="6 7" id="KW-0472">Membrane</keyword>
<evidence type="ECO:0000313" key="9">
    <source>
        <dbReference type="EMBL" id="RNM40405.1"/>
    </source>
</evidence>
<feature type="transmembrane region" description="Helical" evidence="7">
    <location>
        <begin position="142"/>
        <end position="171"/>
    </location>
</feature>
<evidence type="ECO:0000256" key="6">
    <source>
        <dbReference type="ARBA" id="ARBA00023136"/>
    </source>
</evidence>
<dbReference type="PANTHER" id="PTHR43663">
    <property type="entry name" value="CHROMATE TRANSPORT PROTEIN-RELATED"/>
    <property type="match status" value="1"/>
</dbReference>
<reference evidence="11" key="2">
    <citation type="submission" date="2018-05" db="EMBL/GenBank/DDBJ databases">
        <title>Genome Sequencing of selected type strains of the family Eggerthellaceae.</title>
        <authorList>
            <person name="Danylec N."/>
            <person name="Stoll D.A."/>
            <person name="Doetsch A."/>
            <person name="Huch M."/>
        </authorList>
    </citation>
    <scope>NUCLEOTIDE SEQUENCE [LARGE SCALE GENOMIC DNA]</scope>
    <source>
        <strain evidence="11">DSM 16107</strain>
    </source>
</reference>
<reference evidence="9" key="3">
    <citation type="journal article" date="2019" name="Microbiol. Resour. Announc.">
        <title>Draft Genome Sequences of Type Strains of Gordonibacter faecihominis, Paraeggerthella hongkongensis, Parvibacter caecicola,Slackia equolifaciens, Slackia faecicanis, and Slackia isoflavoniconvertens.</title>
        <authorList>
            <person name="Danylec N."/>
            <person name="Stoll D.A."/>
            <person name="Dotsch A."/>
            <person name="Huch M."/>
        </authorList>
    </citation>
    <scope>NUCLEOTIDE SEQUENCE</scope>
    <source>
        <strain evidence="9">DSM 16107</strain>
    </source>
</reference>
<evidence type="ECO:0000256" key="3">
    <source>
        <dbReference type="ARBA" id="ARBA00022475"/>
    </source>
</evidence>
<dbReference type="EMBL" id="PPTT01000014">
    <property type="protein sequence ID" value="RDB68600.1"/>
    <property type="molecule type" value="Genomic_DNA"/>
</dbReference>
<evidence type="ECO:0000256" key="1">
    <source>
        <dbReference type="ARBA" id="ARBA00004651"/>
    </source>
</evidence>
<keyword evidence="10" id="KW-1185">Reference proteome</keyword>
<keyword evidence="3" id="KW-1003">Cell membrane</keyword>
<evidence type="ECO:0000313" key="8">
    <source>
        <dbReference type="EMBL" id="RDB68600.1"/>
    </source>
</evidence>
<evidence type="ECO:0000256" key="7">
    <source>
        <dbReference type="SAM" id="Phobius"/>
    </source>
</evidence>
<dbReference type="Proteomes" id="UP000253817">
    <property type="component" value="Unassembled WGS sequence"/>
</dbReference>
<proteinExistence type="inferred from homology"/>
<dbReference type="GO" id="GO:0015109">
    <property type="term" value="F:chromate transmembrane transporter activity"/>
    <property type="evidence" value="ECO:0007669"/>
    <property type="project" value="InterPro"/>
</dbReference>
<gene>
    <name evidence="8" type="ORF">C1876_09105</name>
    <name evidence="9" type="ORF">DMP09_14455</name>
</gene>
<dbReference type="OrthoDB" id="8969999at2"/>
<dbReference type="AlphaFoldDB" id="A0A3N0ITV9"/>
<evidence type="ECO:0000313" key="11">
    <source>
        <dbReference type="Proteomes" id="UP000270112"/>
    </source>
</evidence>
<comment type="similarity">
    <text evidence="2">Belongs to the chromate ion transporter (CHR) (TC 2.A.51) family.</text>
</comment>
<evidence type="ECO:0000256" key="2">
    <source>
        <dbReference type="ARBA" id="ARBA00005262"/>
    </source>
</evidence>
<dbReference type="GO" id="GO:0005886">
    <property type="term" value="C:plasma membrane"/>
    <property type="evidence" value="ECO:0007669"/>
    <property type="project" value="UniProtKB-SubCell"/>
</dbReference>
<comment type="caution">
    <text evidence="9">The sequence shown here is derived from an EMBL/GenBank/DDBJ whole genome shotgun (WGS) entry which is preliminary data.</text>
</comment>
<reference evidence="8 10" key="1">
    <citation type="journal article" date="2018" name="Elife">
        <title>Discovery and characterization of a prevalent human gut bacterial enzyme sufficient for the inactivation of a family of plant toxins.</title>
        <authorList>
            <person name="Koppel N."/>
            <person name="Bisanz J.E."/>
            <person name="Pandelia M.E."/>
            <person name="Turnbaugh P.J."/>
            <person name="Balskus E.P."/>
        </authorList>
    </citation>
    <scope>NUCLEOTIDE SEQUENCE [LARGE SCALE GENOMIC DNA]</scope>
    <source>
        <strain evidence="8 10">DSM 16107</strain>
    </source>
</reference>
<evidence type="ECO:0000256" key="5">
    <source>
        <dbReference type="ARBA" id="ARBA00022989"/>
    </source>
</evidence>
<evidence type="ECO:0000256" key="4">
    <source>
        <dbReference type="ARBA" id="ARBA00022692"/>
    </source>
</evidence>
<sequence>MKTILQLYGIFFKIGLFTLGGGSAVIPVVLKEATSRAWLTREQFLDAIGLINCLPGPISTNVSTFTGYQVKRVPGALAALLGVITPSIVIVILLTMLFQQIMDYPVVQAVFNGIRPAVVAIVLNAIYLLAKPAQLNKYFNWFVALIGFAGIALFDIHPVILVVAAALYGLFLRDRVVKAMDGRATKKGGDSHAA</sequence>
<dbReference type="Proteomes" id="UP000270112">
    <property type="component" value="Unassembled WGS sequence"/>
</dbReference>
<dbReference type="EMBL" id="QICC01000084">
    <property type="protein sequence ID" value="RNM40405.1"/>
    <property type="molecule type" value="Genomic_DNA"/>
</dbReference>
<dbReference type="InterPro" id="IPR052518">
    <property type="entry name" value="CHR_Transporter"/>
</dbReference>
<feature type="transmembrane region" description="Helical" evidence="7">
    <location>
        <begin position="7"/>
        <end position="30"/>
    </location>
</feature>
<feature type="transmembrane region" description="Helical" evidence="7">
    <location>
        <begin position="110"/>
        <end position="130"/>
    </location>
</feature>
<keyword evidence="4 7" id="KW-0812">Transmembrane</keyword>
<dbReference type="Pfam" id="PF02417">
    <property type="entry name" value="Chromate_transp"/>
    <property type="match status" value="1"/>
</dbReference>
<accession>A0A3N0ITV9</accession>